<keyword evidence="1" id="KW-0812">Transmembrane</keyword>
<evidence type="ECO:0000313" key="4">
    <source>
        <dbReference type="EMBL" id="SEE97243.1"/>
    </source>
</evidence>
<reference evidence="3 6" key="2">
    <citation type="submission" date="2018-03" db="EMBL/GenBank/DDBJ databases">
        <title>Draft genome sequence of the type strain of Pseudomonas palleroniana LMG 23076, isolated from rice in Cameroon.</title>
        <authorList>
            <person name="Tambong J.T."/>
        </authorList>
    </citation>
    <scope>NUCLEOTIDE SEQUENCE [LARGE SCALE GENOMIC DNA]</scope>
    <source>
        <strain evidence="3 6">LMG 23076</strain>
    </source>
</reference>
<evidence type="ECO:0000256" key="1">
    <source>
        <dbReference type="SAM" id="Phobius"/>
    </source>
</evidence>
<accession>A0A1H5N6T0</accession>
<dbReference type="AlphaFoldDB" id="A0A1H5N6T0"/>
<dbReference type="EMBL" id="PYWX01000011">
    <property type="protein sequence ID" value="PTC31245.1"/>
    <property type="molecule type" value="Genomic_DNA"/>
</dbReference>
<evidence type="ECO:0000313" key="6">
    <source>
        <dbReference type="Proteomes" id="UP000240476"/>
    </source>
</evidence>
<keyword evidence="1" id="KW-1133">Transmembrane helix</keyword>
<gene>
    <name evidence="3" type="ORF">C9383_03180</name>
    <name evidence="2" type="ORF">F7R03_00905</name>
    <name evidence="4" type="ORF">SAMN04490198_3945</name>
</gene>
<evidence type="ECO:0000313" key="7">
    <source>
        <dbReference type="Proteomes" id="UP000423257"/>
    </source>
</evidence>
<reference evidence="4 5" key="1">
    <citation type="submission" date="2016-10" db="EMBL/GenBank/DDBJ databases">
        <authorList>
            <person name="de Groot N.N."/>
        </authorList>
    </citation>
    <scope>NUCLEOTIDE SEQUENCE [LARGE SCALE GENOMIC DNA]</scope>
    <source>
        <strain evidence="4 5">BS3265</strain>
    </source>
</reference>
<keyword evidence="1" id="KW-0472">Membrane</keyword>
<evidence type="ECO:0000313" key="2">
    <source>
        <dbReference type="EMBL" id="KAB0569723.1"/>
    </source>
</evidence>
<dbReference type="Pfam" id="PF20327">
    <property type="entry name" value="DUF6622"/>
    <property type="match status" value="1"/>
</dbReference>
<dbReference type="Proteomes" id="UP000423257">
    <property type="component" value="Unassembled WGS sequence"/>
</dbReference>
<evidence type="ECO:0000313" key="5">
    <source>
        <dbReference type="Proteomes" id="UP000199129"/>
    </source>
</evidence>
<dbReference type="EMBL" id="FNUA01000002">
    <property type="protein sequence ID" value="SEE97243.1"/>
    <property type="molecule type" value="Genomic_DNA"/>
</dbReference>
<name>A0A1H5N6T0_9PSED</name>
<dbReference type="EMBL" id="VZPQ01000001">
    <property type="protein sequence ID" value="KAB0569723.1"/>
    <property type="molecule type" value="Genomic_DNA"/>
</dbReference>
<evidence type="ECO:0008006" key="8">
    <source>
        <dbReference type="Google" id="ProtNLM"/>
    </source>
</evidence>
<organism evidence="4 5">
    <name type="scientific">Pseudomonas palleroniana</name>
    <dbReference type="NCBI Taxonomy" id="191390"/>
    <lineage>
        <taxon>Bacteria</taxon>
        <taxon>Pseudomonadati</taxon>
        <taxon>Pseudomonadota</taxon>
        <taxon>Gammaproteobacteria</taxon>
        <taxon>Pseudomonadales</taxon>
        <taxon>Pseudomonadaceae</taxon>
        <taxon>Pseudomonas</taxon>
    </lineage>
</organism>
<dbReference type="InterPro" id="IPR046730">
    <property type="entry name" value="DUF6622"/>
</dbReference>
<dbReference type="RefSeq" id="WP_090369701.1">
    <property type="nucleotide sequence ID" value="NZ_FNUA01000002.1"/>
</dbReference>
<feature type="transmembrane region" description="Helical" evidence="1">
    <location>
        <begin position="130"/>
        <end position="149"/>
    </location>
</feature>
<feature type="transmembrane region" description="Helical" evidence="1">
    <location>
        <begin position="37"/>
        <end position="56"/>
    </location>
</feature>
<feature type="transmembrane region" description="Helical" evidence="1">
    <location>
        <begin position="62"/>
        <end position="80"/>
    </location>
</feature>
<keyword evidence="6" id="KW-1185">Reference proteome</keyword>
<dbReference type="Proteomes" id="UP000199129">
    <property type="component" value="Unassembled WGS sequence"/>
</dbReference>
<reference evidence="2 7" key="3">
    <citation type="submission" date="2019-09" db="EMBL/GenBank/DDBJ databases">
        <title>Draft genome sequences of 48 bacterial type strains from the CCUG.</title>
        <authorList>
            <person name="Tunovic T."/>
            <person name="Pineiro-Iglesias B."/>
            <person name="Unosson C."/>
            <person name="Inganas E."/>
            <person name="Ohlen M."/>
            <person name="Cardew S."/>
            <person name="Jensie-Markopoulos S."/>
            <person name="Salva-Serra F."/>
            <person name="Jaen-Luchoro D."/>
            <person name="Karlsson R."/>
            <person name="Svensson-Stadler L."/>
            <person name="Chun J."/>
            <person name="Moore E."/>
        </authorList>
    </citation>
    <scope>NUCLEOTIDE SEQUENCE [LARGE SCALE GENOMIC DNA]</scope>
    <source>
        <strain evidence="2 7">CCUG 51524</strain>
    </source>
</reference>
<proteinExistence type="predicted"/>
<dbReference type="Proteomes" id="UP000240476">
    <property type="component" value="Unassembled WGS sequence"/>
</dbReference>
<evidence type="ECO:0000313" key="3">
    <source>
        <dbReference type="EMBL" id="PTC31245.1"/>
    </source>
</evidence>
<sequence length="175" mass="19600">MLVILRETPLWVYAVFFLLLYYGVMACFNSNETRRSLLLSPAIFVAWSLMAMDYATQPWVSMGSWIAGVFVGVMIAMRWFDYHGITEGEARHSISVPGSFKLLVLSMFFFAIKYFIGYQQATDPLFAGSLPMRLLIGAASGLTIGLLCGRAWKMLSILNAFSRHSEVDVACANKK</sequence>
<protein>
    <recommendedName>
        <fullName evidence="8">DUF1453 domain-containing protein</fullName>
    </recommendedName>
</protein>
<feature type="transmembrane region" description="Helical" evidence="1">
    <location>
        <begin position="100"/>
        <end position="118"/>
    </location>
</feature>
<feature type="transmembrane region" description="Helical" evidence="1">
    <location>
        <begin position="12"/>
        <end position="30"/>
    </location>
</feature>
<dbReference type="PROSITE" id="PS51257">
    <property type="entry name" value="PROKAR_LIPOPROTEIN"/>
    <property type="match status" value="1"/>
</dbReference>